<protein>
    <recommendedName>
        <fullName evidence="6">Tetratricopeptide repeat protein</fullName>
    </recommendedName>
</protein>
<evidence type="ECO:0000256" key="1">
    <source>
        <dbReference type="ARBA" id="ARBA00022737"/>
    </source>
</evidence>
<accession>W0SEK6</accession>
<dbReference type="Pfam" id="PF13424">
    <property type="entry name" value="TPR_12"/>
    <property type="match status" value="1"/>
</dbReference>
<feature type="repeat" description="TPR" evidence="3">
    <location>
        <begin position="73"/>
        <end position="106"/>
    </location>
</feature>
<dbReference type="InterPro" id="IPR051685">
    <property type="entry name" value="Ycf3/AcsC/BcsC/TPR_MFPF"/>
</dbReference>
<proteinExistence type="predicted"/>
<dbReference type="Gene3D" id="1.25.40.10">
    <property type="entry name" value="Tetratricopeptide repeat domain"/>
    <property type="match status" value="2"/>
</dbReference>
<dbReference type="SUPFAM" id="SSF48452">
    <property type="entry name" value="TPR-like"/>
    <property type="match status" value="1"/>
</dbReference>
<dbReference type="KEGG" id="shd:SUTH_01678"/>
<dbReference type="Pfam" id="PF13432">
    <property type="entry name" value="TPR_16"/>
    <property type="match status" value="1"/>
</dbReference>
<dbReference type="EMBL" id="AP012547">
    <property type="protein sequence ID" value="BAO29471.1"/>
    <property type="molecule type" value="Genomic_DNA"/>
</dbReference>
<dbReference type="InterPro" id="IPR011990">
    <property type="entry name" value="TPR-like_helical_dom_sf"/>
</dbReference>
<dbReference type="HOGENOM" id="CLU_003728_11_5_4"/>
<evidence type="ECO:0000256" key="3">
    <source>
        <dbReference type="PROSITE-ProRule" id="PRU00339"/>
    </source>
</evidence>
<dbReference type="PROSITE" id="PS50005">
    <property type="entry name" value="TPR"/>
    <property type="match status" value="3"/>
</dbReference>
<sequence length="236" mass="26555">MTTMDIVAQNSIVELIQAGRAESALLVLNRHLHKEPNDWYALYMSGVALRALGRLDDAITYLAKAVSVNADEAPVHLALGIALQLSGRLDDAVRSLLAAIQLRPDLYEAYNSLGITYKKLGRHKEALNTYEQGIDRLMASVSKIVHSDPTRCYREEIVDGERIRTVLPYVFMKTREMLRANPLYAILTNNVAVCFAELGQINEAQRLYEEAIEFTPDGYNYPDPHQHLQRLTGNTK</sequence>
<feature type="repeat" description="TPR" evidence="3">
    <location>
        <begin position="185"/>
        <end position="218"/>
    </location>
</feature>
<keyword evidence="5" id="KW-1185">Reference proteome</keyword>
<keyword evidence="1" id="KW-0677">Repeat</keyword>
<dbReference type="Pfam" id="PF13181">
    <property type="entry name" value="TPR_8"/>
    <property type="match status" value="1"/>
</dbReference>
<evidence type="ECO:0000313" key="5">
    <source>
        <dbReference type="Proteomes" id="UP000031637"/>
    </source>
</evidence>
<dbReference type="PANTHER" id="PTHR44943">
    <property type="entry name" value="CELLULOSE SYNTHASE OPERON PROTEIN C"/>
    <property type="match status" value="1"/>
</dbReference>
<dbReference type="SMART" id="SM00028">
    <property type="entry name" value="TPR"/>
    <property type="match status" value="4"/>
</dbReference>
<evidence type="ECO:0000313" key="4">
    <source>
        <dbReference type="EMBL" id="BAO29471.1"/>
    </source>
</evidence>
<keyword evidence="2 3" id="KW-0802">TPR repeat</keyword>
<dbReference type="OrthoDB" id="101857at2"/>
<evidence type="ECO:0008006" key="6">
    <source>
        <dbReference type="Google" id="ProtNLM"/>
    </source>
</evidence>
<reference evidence="4 5" key="1">
    <citation type="journal article" date="2014" name="Syst. Appl. Microbiol.">
        <title>Complete genomes of freshwater sulfur oxidizers Sulfuricella denitrificans skB26 and Sulfuritalea hydrogenivorans sk43H: genetic insights into the sulfur oxidation pathway of betaproteobacteria.</title>
        <authorList>
            <person name="Watanabe T."/>
            <person name="Kojima H."/>
            <person name="Fukui M."/>
        </authorList>
    </citation>
    <scope>NUCLEOTIDE SEQUENCE [LARGE SCALE GENOMIC DNA]</scope>
    <source>
        <strain evidence="4">DSM22779</strain>
    </source>
</reference>
<dbReference type="STRING" id="1223802.SUTH_01678"/>
<dbReference type="AlphaFoldDB" id="W0SEK6"/>
<dbReference type="PANTHER" id="PTHR44943:SF8">
    <property type="entry name" value="TPR REPEAT-CONTAINING PROTEIN MJ0263"/>
    <property type="match status" value="1"/>
</dbReference>
<dbReference type="InterPro" id="IPR019734">
    <property type="entry name" value="TPR_rpt"/>
</dbReference>
<organism evidence="4 5">
    <name type="scientific">Sulfuritalea hydrogenivorans sk43H</name>
    <dbReference type="NCBI Taxonomy" id="1223802"/>
    <lineage>
        <taxon>Bacteria</taxon>
        <taxon>Pseudomonadati</taxon>
        <taxon>Pseudomonadota</taxon>
        <taxon>Betaproteobacteria</taxon>
        <taxon>Nitrosomonadales</taxon>
        <taxon>Sterolibacteriaceae</taxon>
        <taxon>Sulfuritalea</taxon>
    </lineage>
</organism>
<name>W0SEK6_9PROT</name>
<dbReference type="Proteomes" id="UP000031637">
    <property type="component" value="Chromosome"/>
</dbReference>
<evidence type="ECO:0000256" key="2">
    <source>
        <dbReference type="ARBA" id="ARBA00022803"/>
    </source>
</evidence>
<gene>
    <name evidence="4" type="ORF">SUTH_01678</name>
</gene>
<feature type="repeat" description="TPR" evidence="3">
    <location>
        <begin position="107"/>
        <end position="140"/>
    </location>
</feature>